<evidence type="ECO:0000256" key="3">
    <source>
        <dbReference type="SAM" id="MobiDB-lite"/>
    </source>
</evidence>
<feature type="region of interest" description="Disordered" evidence="3">
    <location>
        <begin position="203"/>
        <end position="224"/>
    </location>
</feature>
<evidence type="ECO:0000313" key="4">
    <source>
        <dbReference type="EMBL" id="CAA6814002.1"/>
    </source>
</evidence>
<sequence length="224" mass="25560">MRIMQKLTTALRGSVRETAEIVIDANSLRIFAQEIHECEQHIRKTKEHLAQLIAEKMRVKRELGALETTLQRQESEITKKLEQDNENAAMQLAQSVADKEPILEQHRLHYQQLTEHEQRLQNTLQGMVNKLGTYQAEYRLAQTTAKMQQSQSRLAFGSAGGTAHFSDMQDSLTRVKERQQRFADEVTAMEQVDAKLSGLDIDTQTQQQSAKDVLDRIKAGKDNS</sequence>
<feature type="coiled-coil region" evidence="2">
    <location>
        <begin position="35"/>
        <end position="130"/>
    </location>
</feature>
<dbReference type="InterPro" id="IPR007157">
    <property type="entry name" value="PspA_VIPP1"/>
</dbReference>
<evidence type="ECO:0000256" key="2">
    <source>
        <dbReference type="SAM" id="Coils"/>
    </source>
</evidence>
<proteinExistence type="inferred from homology"/>
<dbReference type="Pfam" id="PF04012">
    <property type="entry name" value="PspA_IM30"/>
    <property type="match status" value="1"/>
</dbReference>
<reference evidence="4" key="1">
    <citation type="submission" date="2020-01" db="EMBL/GenBank/DDBJ databases">
        <authorList>
            <person name="Meier V. D."/>
            <person name="Meier V D."/>
        </authorList>
    </citation>
    <scope>NUCLEOTIDE SEQUENCE</scope>
    <source>
        <strain evidence="4">HLG_WM_MAG_07</strain>
    </source>
</reference>
<feature type="compositionally biased region" description="Basic and acidic residues" evidence="3">
    <location>
        <begin position="212"/>
        <end position="224"/>
    </location>
</feature>
<organism evidence="4">
    <name type="scientific">uncultured Thiotrichaceae bacterium</name>
    <dbReference type="NCBI Taxonomy" id="298394"/>
    <lineage>
        <taxon>Bacteria</taxon>
        <taxon>Pseudomonadati</taxon>
        <taxon>Pseudomonadota</taxon>
        <taxon>Gammaproteobacteria</taxon>
        <taxon>Thiotrichales</taxon>
        <taxon>Thiotrichaceae</taxon>
        <taxon>environmental samples</taxon>
    </lineage>
</organism>
<accession>A0A6S6TFA7</accession>
<keyword evidence="2" id="KW-0175">Coiled coil</keyword>
<comment type="similarity">
    <text evidence="1">Belongs to the PspA/Vipp/IM30 family.</text>
</comment>
<evidence type="ECO:0008006" key="5">
    <source>
        <dbReference type="Google" id="ProtNLM"/>
    </source>
</evidence>
<name>A0A6S6TFA7_9GAMM</name>
<dbReference type="AlphaFoldDB" id="A0A6S6TFA7"/>
<protein>
    <recommendedName>
        <fullName evidence="5">Phage shock protein A</fullName>
    </recommendedName>
</protein>
<evidence type="ECO:0000256" key="1">
    <source>
        <dbReference type="ARBA" id="ARBA00043985"/>
    </source>
</evidence>
<dbReference type="EMBL" id="CACVAY010000063">
    <property type="protein sequence ID" value="CAA6814002.1"/>
    <property type="molecule type" value="Genomic_DNA"/>
</dbReference>
<gene>
    <name evidence="4" type="ORF">HELGO_WM15157</name>
</gene>